<dbReference type="AlphaFoldDB" id="A0A420ZBD2"/>
<accession>A0A420ZBD2</accession>
<dbReference type="EMBL" id="QMNG01000071">
    <property type="protein sequence ID" value="RLC36247.1"/>
    <property type="molecule type" value="Genomic_DNA"/>
</dbReference>
<comment type="function">
    <text evidence="3">Binds together with bS18 to 16S ribosomal RNA.</text>
</comment>
<dbReference type="PANTHER" id="PTHR21011">
    <property type="entry name" value="MITOCHONDRIAL 28S RIBOSOMAL PROTEIN S6"/>
    <property type="match status" value="1"/>
</dbReference>
<comment type="similarity">
    <text evidence="1 3">Belongs to the bacterial ribosomal protein bS6 family.</text>
</comment>
<evidence type="ECO:0000256" key="3">
    <source>
        <dbReference type="HAMAP-Rule" id="MF_00360"/>
    </source>
</evidence>
<comment type="caution">
    <text evidence="5">The sequence shown here is derived from an EMBL/GenBank/DDBJ whole genome shotgun (WGS) entry which is preliminary data.</text>
</comment>
<dbReference type="InterPro" id="IPR020814">
    <property type="entry name" value="Ribosomal_S6_plastid/chlpt"/>
</dbReference>
<feature type="compositionally biased region" description="Basic and acidic residues" evidence="4">
    <location>
        <begin position="142"/>
        <end position="174"/>
    </location>
</feature>
<dbReference type="GO" id="GO:1990904">
    <property type="term" value="C:ribonucleoprotein complex"/>
    <property type="evidence" value="ECO:0007669"/>
    <property type="project" value="UniProtKB-KW"/>
</dbReference>
<dbReference type="GO" id="GO:0006412">
    <property type="term" value="P:translation"/>
    <property type="evidence" value="ECO:0007669"/>
    <property type="project" value="UniProtKB-UniRule"/>
</dbReference>
<reference evidence="5 6" key="1">
    <citation type="submission" date="2018-06" db="EMBL/GenBank/DDBJ databases">
        <title>Extensive metabolic versatility and redundancy in microbially diverse, dynamic hydrothermal sediments.</title>
        <authorList>
            <person name="Dombrowski N."/>
            <person name="Teske A."/>
            <person name="Baker B.J."/>
        </authorList>
    </citation>
    <scope>NUCLEOTIDE SEQUENCE [LARGE SCALE GENOMIC DNA]</scope>
    <source>
        <strain evidence="5">B79_G16</strain>
    </source>
</reference>
<keyword evidence="3" id="KW-0699">rRNA-binding</keyword>
<dbReference type="InterPro" id="IPR014717">
    <property type="entry name" value="Transl_elong_EF1B/ribsomal_bS6"/>
</dbReference>
<keyword evidence="3" id="KW-0694">RNA-binding</keyword>
<evidence type="ECO:0000313" key="6">
    <source>
        <dbReference type="Proteomes" id="UP000281261"/>
    </source>
</evidence>
<dbReference type="Pfam" id="PF01250">
    <property type="entry name" value="Ribosomal_S6"/>
    <property type="match status" value="1"/>
</dbReference>
<dbReference type="GO" id="GO:0005737">
    <property type="term" value="C:cytoplasm"/>
    <property type="evidence" value="ECO:0007669"/>
    <property type="project" value="UniProtKB-ARBA"/>
</dbReference>
<dbReference type="NCBIfam" id="TIGR00166">
    <property type="entry name" value="S6"/>
    <property type="match status" value="1"/>
</dbReference>
<evidence type="ECO:0000256" key="1">
    <source>
        <dbReference type="ARBA" id="ARBA00009512"/>
    </source>
</evidence>
<organism evidence="5 6">
    <name type="scientific">candidate division Kazan bacterium</name>
    <dbReference type="NCBI Taxonomy" id="2202143"/>
    <lineage>
        <taxon>Bacteria</taxon>
        <taxon>Bacteria division Kazan-3B-28</taxon>
    </lineage>
</organism>
<dbReference type="Proteomes" id="UP000281261">
    <property type="component" value="Unassembled WGS sequence"/>
</dbReference>
<proteinExistence type="inferred from homology"/>
<evidence type="ECO:0000256" key="2">
    <source>
        <dbReference type="ARBA" id="ARBA00035294"/>
    </source>
</evidence>
<dbReference type="Gene3D" id="3.30.70.60">
    <property type="match status" value="1"/>
</dbReference>
<dbReference type="GO" id="GO:0005840">
    <property type="term" value="C:ribosome"/>
    <property type="evidence" value="ECO:0007669"/>
    <property type="project" value="UniProtKB-KW"/>
</dbReference>
<dbReference type="GO" id="GO:0070181">
    <property type="term" value="F:small ribosomal subunit rRNA binding"/>
    <property type="evidence" value="ECO:0007669"/>
    <property type="project" value="TreeGrafter"/>
</dbReference>
<keyword evidence="3 5" id="KW-0689">Ribosomal protein</keyword>
<dbReference type="HAMAP" id="MF_00360">
    <property type="entry name" value="Ribosomal_bS6"/>
    <property type="match status" value="1"/>
</dbReference>
<feature type="region of interest" description="Disordered" evidence="4">
    <location>
        <begin position="119"/>
        <end position="174"/>
    </location>
</feature>
<dbReference type="GO" id="GO:0003735">
    <property type="term" value="F:structural constituent of ribosome"/>
    <property type="evidence" value="ECO:0007669"/>
    <property type="project" value="InterPro"/>
</dbReference>
<evidence type="ECO:0000313" key="5">
    <source>
        <dbReference type="EMBL" id="RLC36247.1"/>
    </source>
</evidence>
<name>A0A420ZBD2_UNCK3</name>
<keyword evidence="3" id="KW-0687">Ribonucleoprotein</keyword>
<dbReference type="InterPro" id="IPR000529">
    <property type="entry name" value="Ribosomal_bS6"/>
</dbReference>
<gene>
    <name evidence="3 5" type="primary">rpsF</name>
    <name evidence="5" type="ORF">DRH29_04925</name>
</gene>
<feature type="compositionally biased region" description="Low complexity" evidence="4">
    <location>
        <begin position="122"/>
        <end position="137"/>
    </location>
</feature>
<dbReference type="SUPFAM" id="SSF54995">
    <property type="entry name" value="Ribosomal protein S6"/>
    <property type="match status" value="1"/>
</dbReference>
<protein>
    <recommendedName>
        <fullName evidence="2 3">Small ribosomal subunit protein bS6</fullName>
    </recommendedName>
</protein>
<dbReference type="InterPro" id="IPR035980">
    <property type="entry name" value="Ribosomal_bS6_sf"/>
</dbReference>
<evidence type="ECO:0000256" key="4">
    <source>
        <dbReference type="SAM" id="MobiDB-lite"/>
    </source>
</evidence>
<dbReference type="CDD" id="cd00473">
    <property type="entry name" value="bS6"/>
    <property type="match status" value="1"/>
</dbReference>
<dbReference type="PANTHER" id="PTHR21011:SF1">
    <property type="entry name" value="SMALL RIBOSOMAL SUBUNIT PROTEIN BS6M"/>
    <property type="match status" value="1"/>
</dbReference>
<sequence length="174" mass="19973">MEEKKPTNLTNYEITFIVAPDVTDLEVQKLVTKIHDSITKKGGNIFSNDIWGKQRLAYPIQKHEFGHYITTVFTLPPQFSDTLIAELRLMPEVLRYLLISLDKEKIKPGELKRIEPFKEQYTPRTTATSAARTKTPRGTSVSRDKTPVAATPKKDEATRMKELDKKLEDILKEE</sequence>